<keyword evidence="8" id="KW-1185">Reference proteome</keyword>
<name>A0AAV9V7Y8_9PEZI</name>
<dbReference type="EMBL" id="JAVHNQ010000002">
    <property type="protein sequence ID" value="KAK6354909.1"/>
    <property type="molecule type" value="Genomic_DNA"/>
</dbReference>
<feature type="transmembrane region" description="Helical" evidence="6">
    <location>
        <begin position="621"/>
        <end position="645"/>
    </location>
</feature>
<protein>
    <submittedName>
        <fullName evidence="7">Uncharacterized protein</fullName>
    </submittedName>
</protein>
<dbReference type="SUPFAM" id="SSF103473">
    <property type="entry name" value="MFS general substrate transporter"/>
    <property type="match status" value="1"/>
</dbReference>
<feature type="transmembrane region" description="Helical" evidence="6">
    <location>
        <begin position="299"/>
        <end position="323"/>
    </location>
</feature>
<feature type="transmembrane region" description="Helical" evidence="6">
    <location>
        <begin position="329"/>
        <end position="349"/>
    </location>
</feature>
<evidence type="ECO:0000256" key="3">
    <source>
        <dbReference type="ARBA" id="ARBA00022989"/>
    </source>
</evidence>
<evidence type="ECO:0000256" key="1">
    <source>
        <dbReference type="ARBA" id="ARBA00004141"/>
    </source>
</evidence>
<feature type="transmembrane region" description="Helical" evidence="6">
    <location>
        <begin position="232"/>
        <end position="256"/>
    </location>
</feature>
<dbReference type="Proteomes" id="UP001375240">
    <property type="component" value="Unassembled WGS sequence"/>
</dbReference>
<dbReference type="AlphaFoldDB" id="A0AAV9V7Y8"/>
<feature type="transmembrane region" description="Helical" evidence="6">
    <location>
        <begin position="542"/>
        <end position="561"/>
    </location>
</feature>
<dbReference type="InterPro" id="IPR036259">
    <property type="entry name" value="MFS_trans_sf"/>
</dbReference>
<feature type="transmembrane region" description="Helical" evidence="6">
    <location>
        <begin position="582"/>
        <end position="601"/>
    </location>
</feature>
<evidence type="ECO:0000313" key="7">
    <source>
        <dbReference type="EMBL" id="KAK6354909.1"/>
    </source>
</evidence>
<keyword evidence="3 6" id="KW-1133">Transmembrane helix</keyword>
<gene>
    <name evidence="7" type="ORF">TWF696_004040</name>
</gene>
<comment type="caution">
    <text evidence="7">The sequence shown here is derived from an EMBL/GenBank/DDBJ whole genome shotgun (WGS) entry which is preliminary data.</text>
</comment>
<feature type="region of interest" description="Disordered" evidence="5">
    <location>
        <begin position="1"/>
        <end position="57"/>
    </location>
</feature>
<dbReference type="Pfam" id="PF07690">
    <property type="entry name" value="MFS_1"/>
    <property type="match status" value="1"/>
</dbReference>
<sequence length="647" mass="69813">MASYKHWPAAGPPGTPHDRHRFSSNSEDAPADAPLLQDADIHNPSISDKSGLSDSEDDDLDLQLDIALDSTYASDVQLASRNATPPTPTAAGSRASRGRLEPFEIMDTPLLTAANAPTQVFTARNRRTVLACILLEVFIVLTFSATQLPFTRVVENSVCERWFQRHADEGLKAGLPFGAGRGGRVPEEACKGDEIQAGVVEILGVADTISTIVALLVMFPAGYLAKVIDRRAFMLLAVVESAVGYAIMGVIGTYPLVFDPRLVWVVPLLDFIGGGFAFFGIILRTVIAENVPKEDLGSIYYKLTAFNILAAFVGTSLGSWLMGIVNEVIVLYLGIALMAVLAVPPIMMLPSSSPTKTLYDSADEPQRLYSEDEGMDDGDSSTSDTASTNSLKPKPSLYQRLMEQAQSKHNLFASVKRMLLEKRTVRNALITLALYMVSRGVRIPFQTWVSKRYSWTLSKTGIILSFESLLGALSLFALPLLRDQIVRAHADMNPAVNIGGGGGFKRRRRSLSDRVSTATGLGSLPPDLFIAAWSLICALASTVMMTFTASATWFVLSLVVSSPSRAFIDGLRSHTITLVGEADIMLVHMAFTIVEIVAGIVNGPVWIEIYGFTYSEGNATGLGMGLPFAICAVVLVGTVAMVPLARR</sequence>
<accession>A0AAV9V7Y8</accession>
<feature type="region of interest" description="Disordered" evidence="5">
    <location>
        <begin position="369"/>
        <end position="392"/>
    </location>
</feature>
<evidence type="ECO:0000313" key="8">
    <source>
        <dbReference type="Proteomes" id="UP001375240"/>
    </source>
</evidence>
<evidence type="ECO:0000256" key="5">
    <source>
        <dbReference type="SAM" id="MobiDB-lite"/>
    </source>
</evidence>
<comment type="subcellular location">
    <subcellularLocation>
        <location evidence="1">Membrane</location>
        <topology evidence="1">Multi-pass membrane protein</topology>
    </subcellularLocation>
</comment>
<feature type="transmembrane region" description="Helical" evidence="6">
    <location>
        <begin position="129"/>
        <end position="148"/>
    </location>
</feature>
<feature type="transmembrane region" description="Helical" evidence="6">
    <location>
        <begin position="262"/>
        <end position="287"/>
    </location>
</feature>
<feature type="transmembrane region" description="Helical" evidence="6">
    <location>
        <begin position="461"/>
        <end position="481"/>
    </location>
</feature>
<reference evidence="7 8" key="1">
    <citation type="submission" date="2019-10" db="EMBL/GenBank/DDBJ databases">
        <authorList>
            <person name="Palmer J.M."/>
        </authorList>
    </citation>
    <scope>NUCLEOTIDE SEQUENCE [LARGE SCALE GENOMIC DNA]</scope>
    <source>
        <strain evidence="7 8">TWF696</strain>
    </source>
</reference>
<proteinExistence type="predicted"/>
<evidence type="ECO:0000256" key="4">
    <source>
        <dbReference type="ARBA" id="ARBA00023136"/>
    </source>
</evidence>
<evidence type="ECO:0000256" key="6">
    <source>
        <dbReference type="SAM" id="Phobius"/>
    </source>
</evidence>
<keyword evidence="4 6" id="KW-0472">Membrane</keyword>
<feature type="region of interest" description="Disordered" evidence="5">
    <location>
        <begin position="77"/>
        <end position="97"/>
    </location>
</feature>
<dbReference type="InterPro" id="IPR011701">
    <property type="entry name" value="MFS"/>
</dbReference>
<feature type="transmembrane region" description="Helical" evidence="6">
    <location>
        <begin position="202"/>
        <end position="225"/>
    </location>
</feature>
<dbReference type="GO" id="GO:0016020">
    <property type="term" value="C:membrane"/>
    <property type="evidence" value="ECO:0007669"/>
    <property type="project" value="UniProtKB-SubCell"/>
</dbReference>
<organism evidence="7 8">
    <name type="scientific">Orbilia brochopaga</name>
    <dbReference type="NCBI Taxonomy" id="3140254"/>
    <lineage>
        <taxon>Eukaryota</taxon>
        <taxon>Fungi</taxon>
        <taxon>Dikarya</taxon>
        <taxon>Ascomycota</taxon>
        <taxon>Pezizomycotina</taxon>
        <taxon>Orbiliomycetes</taxon>
        <taxon>Orbiliales</taxon>
        <taxon>Orbiliaceae</taxon>
        <taxon>Orbilia</taxon>
    </lineage>
</organism>
<evidence type="ECO:0000256" key="2">
    <source>
        <dbReference type="ARBA" id="ARBA00022692"/>
    </source>
</evidence>
<dbReference type="PANTHER" id="PTHR23507">
    <property type="entry name" value="ZGC:174356"/>
    <property type="match status" value="1"/>
</dbReference>
<keyword evidence="2 6" id="KW-0812">Transmembrane</keyword>
<dbReference type="PANTHER" id="PTHR23507:SF1">
    <property type="entry name" value="FI18259P1-RELATED"/>
    <property type="match status" value="1"/>
</dbReference>
<dbReference type="GO" id="GO:0022857">
    <property type="term" value="F:transmembrane transporter activity"/>
    <property type="evidence" value="ECO:0007669"/>
    <property type="project" value="InterPro"/>
</dbReference>
<dbReference type="Gene3D" id="1.20.1250.20">
    <property type="entry name" value="MFS general substrate transporter like domains"/>
    <property type="match status" value="1"/>
</dbReference>